<organism evidence="1 2">
    <name type="scientific">Phytophthora infestans</name>
    <name type="common">Potato late blight agent</name>
    <name type="synonym">Botrytis infestans</name>
    <dbReference type="NCBI Taxonomy" id="4787"/>
    <lineage>
        <taxon>Eukaryota</taxon>
        <taxon>Sar</taxon>
        <taxon>Stramenopiles</taxon>
        <taxon>Oomycota</taxon>
        <taxon>Peronosporomycetes</taxon>
        <taxon>Peronosporales</taxon>
        <taxon>Peronosporaceae</taxon>
        <taxon>Phytophthora</taxon>
    </lineage>
</organism>
<accession>A0A8S9ULS5</accession>
<dbReference type="EMBL" id="JAACNO010001296">
    <property type="protein sequence ID" value="KAF4141646.1"/>
    <property type="molecule type" value="Genomic_DNA"/>
</dbReference>
<dbReference type="Proteomes" id="UP000704712">
    <property type="component" value="Unassembled WGS sequence"/>
</dbReference>
<comment type="caution">
    <text evidence="1">The sequence shown here is derived from an EMBL/GenBank/DDBJ whole genome shotgun (WGS) entry which is preliminary data.</text>
</comment>
<evidence type="ECO:0000313" key="1">
    <source>
        <dbReference type="EMBL" id="KAF4141646.1"/>
    </source>
</evidence>
<dbReference type="AlphaFoldDB" id="A0A8S9ULS5"/>
<name>A0A8S9ULS5_PHYIN</name>
<sequence length="292" mass="32084">MKKLRMKVVKDRRQLVVTDSDGRANCRLVPGSYSLYVFHLDYFEWTSLVAVYPRLSASGLASGPGTATSSVQEIVIPLDVYRWTYSLQLVDYFHPHVNVKLAGIALQITNNCSLERQVAVTDANGCATWDVSKGLYAVALLRECSCVLYSALKQVVVDGGCYRTSRTIAMRVLLGGVKVTVLVVATTDTSSHLANIEFHAIGSIALVAVDKRRNARIPVKNDAAIKEEPSEGDVSVGNSRTFKLQLGTYHLRVTSDDYFPVSVPVKVTCASSKNSSETWQSIPRSIKSNDQY</sequence>
<evidence type="ECO:0000313" key="2">
    <source>
        <dbReference type="Proteomes" id="UP000704712"/>
    </source>
</evidence>
<proteinExistence type="predicted"/>
<reference evidence="1" key="1">
    <citation type="submission" date="2020-03" db="EMBL/GenBank/DDBJ databases">
        <title>Hybrid Assembly of Korean Phytophthora infestans isolates.</title>
        <authorList>
            <person name="Prokchorchik M."/>
            <person name="Lee Y."/>
            <person name="Seo J."/>
            <person name="Cho J.-H."/>
            <person name="Park Y.-E."/>
            <person name="Jang D.-C."/>
            <person name="Im J.-S."/>
            <person name="Choi J.-G."/>
            <person name="Park H.-J."/>
            <person name="Lee G.-B."/>
            <person name="Lee Y.-G."/>
            <person name="Hong S.-Y."/>
            <person name="Cho K."/>
            <person name="Sohn K.H."/>
        </authorList>
    </citation>
    <scope>NUCLEOTIDE SEQUENCE</scope>
    <source>
        <strain evidence="1">KR_2_A2</strain>
    </source>
</reference>
<gene>
    <name evidence="1" type="ORF">GN958_ATG09182</name>
</gene>
<protein>
    <submittedName>
        <fullName evidence="1">Uncharacterized protein</fullName>
    </submittedName>
</protein>